<accession>A0ABP3FL34</accession>
<reference evidence="3" key="1">
    <citation type="journal article" date="2019" name="Int. J. Syst. Evol. Microbiol.">
        <title>The Global Catalogue of Microorganisms (GCM) 10K type strain sequencing project: providing services to taxonomists for standard genome sequencing and annotation.</title>
        <authorList>
            <consortium name="The Broad Institute Genomics Platform"/>
            <consortium name="The Broad Institute Genome Sequencing Center for Infectious Disease"/>
            <person name="Wu L."/>
            <person name="Ma J."/>
        </authorList>
    </citation>
    <scope>NUCLEOTIDE SEQUENCE [LARGE SCALE GENOMIC DNA]</scope>
    <source>
        <strain evidence="3">JCM 3146</strain>
    </source>
</reference>
<dbReference type="Gene3D" id="3.90.226.30">
    <property type="match status" value="1"/>
</dbReference>
<protein>
    <submittedName>
        <fullName evidence="2">Lactate racemase domain-containing protein</fullName>
    </submittedName>
</protein>
<dbReference type="PANTHER" id="PTHR33171">
    <property type="entry name" value="LAR_N DOMAIN-CONTAINING PROTEIN"/>
    <property type="match status" value="1"/>
</dbReference>
<evidence type="ECO:0000313" key="2">
    <source>
        <dbReference type="EMBL" id="GAA0318366.1"/>
    </source>
</evidence>
<dbReference type="Pfam" id="PF09861">
    <property type="entry name" value="Lar_N"/>
    <property type="match status" value="1"/>
</dbReference>
<feature type="domain" description="LarA-like N-terminal" evidence="1">
    <location>
        <begin position="32"/>
        <end position="188"/>
    </location>
</feature>
<gene>
    <name evidence="2" type="ORF">GCM10010151_05280</name>
</gene>
<dbReference type="Proteomes" id="UP001501822">
    <property type="component" value="Unassembled WGS sequence"/>
</dbReference>
<organism evidence="2 3">
    <name type="scientific">Actinoallomurus spadix</name>
    <dbReference type="NCBI Taxonomy" id="79912"/>
    <lineage>
        <taxon>Bacteria</taxon>
        <taxon>Bacillati</taxon>
        <taxon>Actinomycetota</taxon>
        <taxon>Actinomycetes</taxon>
        <taxon>Streptosporangiales</taxon>
        <taxon>Thermomonosporaceae</taxon>
        <taxon>Actinoallomurus</taxon>
    </lineage>
</organism>
<evidence type="ECO:0000259" key="1">
    <source>
        <dbReference type="Pfam" id="PF09861"/>
    </source>
</evidence>
<proteinExistence type="predicted"/>
<dbReference type="PANTHER" id="PTHR33171:SF17">
    <property type="entry name" value="LARA-LIKE N-TERMINAL DOMAIN-CONTAINING PROTEIN"/>
    <property type="match status" value="1"/>
</dbReference>
<keyword evidence="3" id="KW-1185">Reference proteome</keyword>
<comment type="caution">
    <text evidence="2">The sequence shown here is derived from an EMBL/GenBank/DDBJ whole genome shotgun (WGS) entry which is preliminary data.</text>
</comment>
<name>A0ABP3FL34_9ACTN</name>
<dbReference type="Gene3D" id="3.40.50.11440">
    <property type="match status" value="1"/>
</dbReference>
<evidence type="ECO:0000313" key="3">
    <source>
        <dbReference type="Proteomes" id="UP001501822"/>
    </source>
</evidence>
<sequence length="424" mass="45624">MVQGTGSPERTLTEDEIRRIVQDLATGVDVGGRHVVVIIPDGTRSAPMPLMLRLLHDALAGRAARIDVLVALGTHQPMDDAALDALVGATGIGRDRLLPEMTVVNHAWSDPAAYATLGTITAEEVGALSGGRLDAPVDVRINRLVVEADLVIVCGPVFPHEVVGFSGGNKYFFPGVGGPEVIDLSHWLGALITSHDIIGTRGITPVRAIIDRAAAMIPTPKLCLAMVVRPGGTELAGLYAGTPEEAWAAAAGLSARVHIRHVDRPYKKVLSIMPRRYADMWTAAKGMYKVEPVIADGGEVIIYAPHIDRFSVTHGAVLAEIGYHTRDYFLAQWDRFRDRPLGVLAHSTHLRGQGTFEAGVERPRIDVTLATGIPEDVCAAHGLGYRDPASIDVDRWIADPDPDVLVVPDAGEILYRLRPADRRA</sequence>
<dbReference type="InterPro" id="IPR043166">
    <property type="entry name" value="LarA-like_C"/>
</dbReference>
<dbReference type="InterPro" id="IPR048068">
    <property type="entry name" value="LarA-like"/>
</dbReference>
<dbReference type="InterPro" id="IPR018657">
    <property type="entry name" value="LarA-like_N"/>
</dbReference>
<dbReference type="RefSeq" id="WP_252800082.1">
    <property type="nucleotide sequence ID" value="NZ_BAAABM010000007.1"/>
</dbReference>
<dbReference type="EMBL" id="BAAABM010000007">
    <property type="protein sequence ID" value="GAA0318366.1"/>
    <property type="molecule type" value="Genomic_DNA"/>
</dbReference>